<feature type="transmembrane region" description="Helical" evidence="3">
    <location>
        <begin position="7"/>
        <end position="27"/>
    </location>
</feature>
<evidence type="ECO:0000256" key="3">
    <source>
        <dbReference type="SAM" id="Phobius"/>
    </source>
</evidence>
<dbReference type="Gene3D" id="1.10.4030.10">
    <property type="entry name" value="Porin chaperone SurA, peptide-binding domain"/>
    <property type="match status" value="1"/>
</dbReference>
<feature type="domain" description="PpiC" evidence="4">
    <location>
        <begin position="175"/>
        <end position="267"/>
    </location>
</feature>
<dbReference type="Pfam" id="PF00639">
    <property type="entry name" value="Rotamase"/>
    <property type="match status" value="1"/>
</dbReference>
<gene>
    <name evidence="5" type="ORF">CGZ75_16830</name>
</gene>
<evidence type="ECO:0000313" key="5">
    <source>
        <dbReference type="EMBL" id="OXM14593.1"/>
    </source>
</evidence>
<dbReference type="RefSeq" id="WP_089525410.1">
    <property type="nucleotide sequence ID" value="NZ_NMUQ01000002.1"/>
</dbReference>
<keyword evidence="3" id="KW-0812">Transmembrane</keyword>
<protein>
    <recommendedName>
        <fullName evidence="4">PpiC domain-containing protein</fullName>
    </recommendedName>
</protein>
<sequence>MGRDKALKTIIGIQAACMIVLAVLIIINQLPDEPAILPANAQSEEAEMEDGLAAAVGNERISKDELTERLRELYGESVLQTMMIRSALDQESAKGDLQATEAEVEAELLSQMAGYGDEESFYREMKAQFGLSRDEVYEEAMYRLLMEKWMTKGIAVSEGQIDAYLEEHAAELRPAPQMHLRWIVSSSQAESQQLLDQLEAGKDFAELARDNSTHTETAELGGDLGVVEEGDPFLDPSAAEAAATLSPGEVSEPVEVEGGFALVQVLTRVQPRWLDEELLRAEVKRIIALDEAGSLKEGEQRLLQQYGASVKTSKTPGMPSPSGSG</sequence>
<dbReference type="EMBL" id="NMUQ01000002">
    <property type="protein sequence ID" value="OXM14593.1"/>
    <property type="molecule type" value="Genomic_DNA"/>
</dbReference>
<dbReference type="SUPFAM" id="SSF109998">
    <property type="entry name" value="Triger factor/SurA peptide-binding domain-like"/>
    <property type="match status" value="1"/>
</dbReference>
<dbReference type="Gene3D" id="3.10.50.40">
    <property type="match status" value="1"/>
</dbReference>
<dbReference type="Proteomes" id="UP000215145">
    <property type="component" value="Unassembled WGS sequence"/>
</dbReference>
<evidence type="ECO:0000256" key="2">
    <source>
        <dbReference type="SAM" id="MobiDB-lite"/>
    </source>
</evidence>
<dbReference type="AlphaFoldDB" id="A0A229NXE2"/>
<dbReference type="OrthoDB" id="2677468at2"/>
<dbReference type="InterPro" id="IPR027304">
    <property type="entry name" value="Trigger_fact/SurA_dom_sf"/>
</dbReference>
<dbReference type="InterPro" id="IPR023058">
    <property type="entry name" value="PPIase_PpiC_CS"/>
</dbReference>
<evidence type="ECO:0000256" key="1">
    <source>
        <dbReference type="PROSITE-ProRule" id="PRU00278"/>
    </source>
</evidence>
<dbReference type="InterPro" id="IPR050245">
    <property type="entry name" value="PrsA_foldase"/>
</dbReference>
<dbReference type="GO" id="GO:0003755">
    <property type="term" value="F:peptidyl-prolyl cis-trans isomerase activity"/>
    <property type="evidence" value="ECO:0007669"/>
    <property type="project" value="UniProtKB-KW"/>
</dbReference>
<organism evidence="5 6">
    <name type="scientific">Paenibacillus herberti</name>
    <dbReference type="NCBI Taxonomy" id="1619309"/>
    <lineage>
        <taxon>Bacteria</taxon>
        <taxon>Bacillati</taxon>
        <taxon>Bacillota</taxon>
        <taxon>Bacilli</taxon>
        <taxon>Bacillales</taxon>
        <taxon>Paenibacillaceae</taxon>
        <taxon>Paenibacillus</taxon>
    </lineage>
</organism>
<accession>A0A229NXE2</accession>
<dbReference type="SUPFAM" id="SSF54534">
    <property type="entry name" value="FKBP-like"/>
    <property type="match status" value="1"/>
</dbReference>
<proteinExistence type="predicted"/>
<keyword evidence="1" id="KW-0697">Rotamase</keyword>
<keyword evidence="6" id="KW-1185">Reference proteome</keyword>
<dbReference type="PANTHER" id="PTHR47245">
    <property type="entry name" value="PEPTIDYLPROLYL ISOMERASE"/>
    <property type="match status" value="1"/>
</dbReference>
<evidence type="ECO:0000313" key="6">
    <source>
        <dbReference type="Proteomes" id="UP000215145"/>
    </source>
</evidence>
<keyword evidence="3" id="KW-0472">Membrane</keyword>
<dbReference type="PROSITE" id="PS50198">
    <property type="entry name" value="PPIC_PPIASE_2"/>
    <property type="match status" value="1"/>
</dbReference>
<reference evidence="5 6" key="1">
    <citation type="submission" date="2017-07" db="EMBL/GenBank/DDBJ databases">
        <title>Paenibacillus herberti R33 genome sequencing and assembly.</title>
        <authorList>
            <person name="Su W."/>
        </authorList>
    </citation>
    <scope>NUCLEOTIDE SEQUENCE [LARGE SCALE GENOMIC DNA]</scope>
    <source>
        <strain evidence="5 6">R33</strain>
    </source>
</reference>
<name>A0A229NXE2_9BACL</name>
<dbReference type="InterPro" id="IPR046357">
    <property type="entry name" value="PPIase_dom_sf"/>
</dbReference>
<dbReference type="InterPro" id="IPR000297">
    <property type="entry name" value="PPIase_PpiC"/>
</dbReference>
<keyword evidence="3" id="KW-1133">Transmembrane helix</keyword>
<evidence type="ECO:0000259" key="4">
    <source>
        <dbReference type="PROSITE" id="PS50198"/>
    </source>
</evidence>
<dbReference type="PANTHER" id="PTHR47245:SF2">
    <property type="entry name" value="PEPTIDYL-PROLYL CIS-TRANS ISOMERASE HP_0175-RELATED"/>
    <property type="match status" value="1"/>
</dbReference>
<keyword evidence="1" id="KW-0413">Isomerase</keyword>
<feature type="region of interest" description="Disordered" evidence="2">
    <location>
        <begin position="306"/>
        <end position="325"/>
    </location>
</feature>
<comment type="caution">
    <text evidence="5">The sequence shown here is derived from an EMBL/GenBank/DDBJ whole genome shotgun (WGS) entry which is preliminary data.</text>
</comment>
<dbReference type="PROSITE" id="PS01096">
    <property type="entry name" value="PPIC_PPIASE_1"/>
    <property type="match status" value="1"/>
</dbReference>